<dbReference type="EnsemblPlants" id="OMERI11G14940.1">
    <property type="protein sequence ID" value="OMERI11G14940.1"/>
    <property type="gene ID" value="OMERI11G14940"/>
</dbReference>
<evidence type="ECO:0000313" key="1">
    <source>
        <dbReference type="EnsemblPlants" id="OMERI11G14940.1"/>
    </source>
</evidence>
<reference evidence="1" key="2">
    <citation type="submission" date="2018-05" db="EMBL/GenBank/DDBJ databases">
        <title>OmerRS3 (Oryza meridionalis Reference Sequence Version 3).</title>
        <authorList>
            <person name="Zhang J."/>
            <person name="Kudrna D."/>
            <person name="Lee S."/>
            <person name="Talag J."/>
            <person name="Welchert J."/>
            <person name="Wing R.A."/>
        </authorList>
    </citation>
    <scope>NUCLEOTIDE SEQUENCE [LARGE SCALE GENOMIC DNA]</scope>
    <source>
        <strain evidence="1">cv. OR44</strain>
    </source>
</reference>
<evidence type="ECO:0000313" key="2">
    <source>
        <dbReference type="Proteomes" id="UP000008021"/>
    </source>
</evidence>
<protein>
    <submittedName>
        <fullName evidence="1">Uncharacterized protein</fullName>
    </submittedName>
</protein>
<dbReference type="AlphaFoldDB" id="A0A0E0F761"/>
<proteinExistence type="predicted"/>
<dbReference type="Proteomes" id="UP000008021">
    <property type="component" value="Chromosome 11"/>
</dbReference>
<accession>A0A0E0F761</accession>
<name>A0A0E0F761_9ORYZ</name>
<reference evidence="1" key="1">
    <citation type="submission" date="2015-04" db="UniProtKB">
        <authorList>
            <consortium name="EnsemblPlants"/>
        </authorList>
    </citation>
    <scope>IDENTIFICATION</scope>
</reference>
<dbReference type="Gramene" id="OMERI11G14940.1">
    <property type="protein sequence ID" value="OMERI11G14940.1"/>
    <property type="gene ID" value="OMERI11G14940"/>
</dbReference>
<keyword evidence="2" id="KW-1185">Reference proteome</keyword>
<organism evidence="1">
    <name type="scientific">Oryza meridionalis</name>
    <dbReference type="NCBI Taxonomy" id="40149"/>
    <lineage>
        <taxon>Eukaryota</taxon>
        <taxon>Viridiplantae</taxon>
        <taxon>Streptophyta</taxon>
        <taxon>Embryophyta</taxon>
        <taxon>Tracheophyta</taxon>
        <taxon>Spermatophyta</taxon>
        <taxon>Magnoliopsida</taxon>
        <taxon>Liliopsida</taxon>
        <taxon>Poales</taxon>
        <taxon>Poaceae</taxon>
        <taxon>BOP clade</taxon>
        <taxon>Oryzoideae</taxon>
        <taxon>Oryzeae</taxon>
        <taxon>Oryzinae</taxon>
        <taxon>Oryza</taxon>
    </lineage>
</organism>
<sequence>MMRILGQNQTEEELDMISKIKTNDSVEELKEVFHVFNKGQKTRNQRRLTDKDIGKMICEVNSYGRSTARSS</sequence>
<dbReference type="HOGENOM" id="CLU_2744269_0_0_1"/>